<name>A0ABU2JES1_9ACTN</name>
<proteinExistence type="inferred from homology"/>
<dbReference type="RefSeq" id="WP_311424621.1">
    <property type="nucleotide sequence ID" value="NZ_JAVREH010000040.1"/>
</dbReference>
<reference evidence="3" key="1">
    <citation type="submission" date="2023-07" db="EMBL/GenBank/DDBJ databases">
        <title>30 novel species of actinomycetes from the DSMZ collection.</title>
        <authorList>
            <person name="Nouioui I."/>
        </authorList>
    </citation>
    <scope>NUCLEOTIDE SEQUENCE [LARGE SCALE GENOMIC DNA]</scope>
    <source>
        <strain evidence="3">DSM 44399</strain>
    </source>
</reference>
<evidence type="ECO:0000256" key="1">
    <source>
        <dbReference type="ARBA" id="ARBA00006484"/>
    </source>
</evidence>
<dbReference type="EMBL" id="JAVREH010000040">
    <property type="protein sequence ID" value="MDT0263475.1"/>
    <property type="molecule type" value="Genomic_DNA"/>
</dbReference>
<dbReference type="PANTHER" id="PTHR42879">
    <property type="entry name" value="3-OXOACYL-(ACYL-CARRIER-PROTEIN) REDUCTASE"/>
    <property type="match status" value="1"/>
</dbReference>
<dbReference type="Proteomes" id="UP001183176">
    <property type="component" value="Unassembled WGS sequence"/>
</dbReference>
<organism evidence="2 3">
    <name type="scientific">Jatrophihabitans lederbergiae</name>
    <dbReference type="NCBI Taxonomy" id="3075547"/>
    <lineage>
        <taxon>Bacteria</taxon>
        <taxon>Bacillati</taxon>
        <taxon>Actinomycetota</taxon>
        <taxon>Actinomycetes</taxon>
        <taxon>Jatrophihabitantales</taxon>
        <taxon>Jatrophihabitantaceae</taxon>
        <taxon>Jatrophihabitans</taxon>
    </lineage>
</organism>
<comment type="similarity">
    <text evidence="1">Belongs to the short-chain dehydrogenases/reductases (SDR) family.</text>
</comment>
<gene>
    <name evidence="2" type="ORF">RM423_19000</name>
</gene>
<evidence type="ECO:0000313" key="2">
    <source>
        <dbReference type="EMBL" id="MDT0263475.1"/>
    </source>
</evidence>
<accession>A0ABU2JES1</accession>
<keyword evidence="3" id="KW-1185">Reference proteome</keyword>
<dbReference type="Gene3D" id="3.40.50.720">
    <property type="entry name" value="NAD(P)-binding Rossmann-like Domain"/>
    <property type="match status" value="1"/>
</dbReference>
<dbReference type="PRINTS" id="PR00081">
    <property type="entry name" value="GDHRDH"/>
</dbReference>
<dbReference type="InterPro" id="IPR036291">
    <property type="entry name" value="NAD(P)-bd_dom_sf"/>
</dbReference>
<dbReference type="InterPro" id="IPR002347">
    <property type="entry name" value="SDR_fam"/>
</dbReference>
<dbReference type="PANTHER" id="PTHR42879:SF6">
    <property type="entry name" value="NADPH-DEPENDENT REDUCTASE BACG"/>
    <property type="match status" value="1"/>
</dbReference>
<protein>
    <submittedName>
        <fullName evidence="2">SDR family oxidoreductase</fullName>
    </submittedName>
</protein>
<dbReference type="InterPro" id="IPR050259">
    <property type="entry name" value="SDR"/>
</dbReference>
<evidence type="ECO:0000313" key="3">
    <source>
        <dbReference type="Proteomes" id="UP001183176"/>
    </source>
</evidence>
<dbReference type="Pfam" id="PF13561">
    <property type="entry name" value="adh_short_C2"/>
    <property type="match status" value="1"/>
</dbReference>
<sequence>MSARRVVIGGASSGLGRAIAQGFAAQGADLLLWARDLGRLQETAAELRSTSATVYVLAADAADPGTAQLVAETALQRLGGADVLVLNAGGPPPCPPDRTDADQWRKALQLLAVTPIDLATRLLPAMRAQSWGRVVAVLSSGVREPLPDLSYSNAGRAALSGWLKTVSATVAPDGVTVNGVLPGRIDTARVAQLDAKRAEREGRPVAEVRAASAAGIPAGRYGDPAEFAAVALFLASDAASYVTGAFVSCDGGQFRGVW</sequence>
<comment type="caution">
    <text evidence="2">The sequence shown here is derived from an EMBL/GenBank/DDBJ whole genome shotgun (WGS) entry which is preliminary data.</text>
</comment>
<dbReference type="SUPFAM" id="SSF51735">
    <property type="entry name" value="NAD(P)-binding Rossmann-fold domains"/>
    <property type="match status" value="1"/>
</dbReference>